<name>A0A9P8TMF1_WICPI</name>
<gene>
    <name evidence="1" type="ORF">WICPIJ_004934</name>
</gene>
<comment type="caution">
    <text evidence="1">The sequence shown here is derived from an EMBL/GenBank/DDBJ whole genome shotgun (WGS) entry which is preliminary data.</text>
</comment>
<sequence length="73" mass="8792">MIRLTKLTAFREIPHRLINPPMLQRTIETVRINTNEDLKDPRRIVELTNMMSIAVRIKVKVKLRMEAYWTKKM</sequence>
<proteinExistence type="predicted"/>
<dbReference type="AlphaFoldDB" id="A0A9P8TMF1"/>
<dbReference type="Proteomes" id="UP000774326">
    <property type="component" value="Unassembled WGS sequence"/>
</dbReference>
<evidence type="ECO:0000313" key="1">
    <source>
        <dbReference type="EMBL" id="KAH3684094.1"/>
    </source>
</evidence>
<keyword evidence="2" id="KW-1185">Reference proteome</keyword>
<organism evidence="1 2">
    <name type="scientific">Wickerhamomyces pijperi</name>
    <name type="common">Yeast</name>
    <name type="synonym">Pichia pijperi</name>
    <dbReference type="NCBI Taxonomy" id="599730"/>
    <lineage>
        <taxon>Eukaryota</taxon>
        <taxon>Fungi</taxon>
        <taxon>Dikarya</taxon>
        <taxon>Ascomycota</taxon>
        <taxon>Saccharomycotina</taxon>
        <taxon>Saccharomycetes</taxon>
        <taxon>Phaffomycetales</taxon>
        <taxon>Wickerhamomycetaceae</taxon>
        <taxon>Wickerhamomyces</taxon>
    </lineage>
</organism>
<dbReference type="EMBL" id="JAEUBG010002725">
    <property type="protein sequence ID" value="KAH3684094.1"/>
    <property type="molecule type" value="Genomic_DNA"/>
</dbReference>
<evidence type="ECO:0000313" key="2">
    <source>
        <dbReference type="Proteomes" id="UP000774326"/>
    </source>
</evidence>
<accession>A0A9P8TMF1</accession>
<reference evidence="1" key="1">
    <citation type="journal article" date="2021" name="Open Biol.">
        <title>Shared evolutionary footprints suggest mitochondrial oxidative damage underlies multiple complex I losses in fungi.</title>
        <authorList>
            <person name="Schikora-Tamarit M.A."/>
            <person name="Marcet-Houben M."/>
            <person name="Nosek J."/>
            <person name="Gabaldon T."/>
        </authorList>
    </citation>
    <scope>NUCLEOTIDE SEQUENCE</scope>
    <source>
        <strain evidence="1">CBS2887</strain>
    </source>
</reference>
<protein>
    <submittedName>
        <fullName evidence="1">Uncharacterized protein</fullName>
    </submittedName>
</protein>
<dbReference type="OrthoDB" id="10423958at2759"/>
<reference evidence="1" key="2">
    <citation type="submission" date="2021-01" db="EMBL/GenBank/DDBJ databases">
        <authorList>
            <person name="Schikora-Tamarit M.A."/>
        </authorList>
    </citation>
    <scope>NUCLEOTIDE SEQUENCE</scope>
    <source>
        <strain evidence="1">CBS2887</strain>
    </source>
</reference>